<dbReference type="PANTHER" id="PTHR22902:SF17">
    <property type="entry name" value="SESQUIPEDALIAN-1"/>
    <property type="match status" value="1"/>
</dbReference>
<dbReference type="GO" id="GO:0005769">
    <property type="term" value="C:early endosome"/>
    <property type="evidence" value="ECO:0007669"/>
    <property type="project" value="UniProtKB-SubCell"/>
</dbReference>
<keyword evidence="5" id="KW-1185">Reference proteome</keyword>
<dbReference type="GO" id="GO:0007032">
    <property type="term" value="P:endosome organization"/>
    <property type="evidence" value="ECO:0007669"/>
    <property type="project" value="UniProtKB-UniRule"/>
</dbReference>
<comment type="subcellular location">
    <subcellularLocation>
        <location evidence="1">Early endosome</location>
    </subcellularLocation>
    <subcellularLocation>
        <location evidence="1">Recycling endosome</location>
    </subcellularLocation>
    <subcellularLocation>
        <location evidence="1">Golgi apparatus</location>
        <location evidence="1">trans-Golgi network</location>
    </subcellularLocation>
    <subcellularLocation>
        <location evidence="1">Cytoplasmic vesicle</location>
        <location evidence="1">Clathrin-coated vesicle</location>
    </subcellularLocation>
</comment>
<keyword evidence="1" id="KW-0333">Golgi apparatus</keyword>
<dbReference type="GO" id="GO:0005802">
    <property type="term" value="C:trans-Golgi network"/>
    <property type="evidence" value="ECO:0007669"/>
    <property type="project" value="UniProtKB-UniRule"/>
</dbReference>
<evidence type="ECO:0000256" key="2">
    <source>
        <dbReference type="SAM" id="MobiDB-lite"/>
    </source>
</evidence>
<organism evidence="4 5">
    <name type="scientific">Gouania willdenowi</name>
    <name type="common">Blunt-snouted clingfish</name>
    <name type="synonym">Lepadogaster willdenowi</name>
    <dbReference type="NCBI Taxonomy" id="441366"/>
    <lineage>
        <taxon>Eukaryota</taxon>
        <taxon>Metazoa</taxon>
        <taxon>Chordata</taxon>
        <taxon>Craniata</taxon>
        <taxon>Vertebrata</taxon>
        <taxon>Euteleostomi</taxon>
        <taxon>Actinopterygii</taxon>
        <taxon>Neopterygii</taxon>
        <taxon>Teleostei</taxon>
        <taxon>Neoteleostei</taxon>
        <taxon>Acanthomorphata</taxon>
        <taxon>Ovalentaria</taxon>
        <taxon>Blenniimorphae</taxon>
        <taxon>Blenniiformes</taxon>
        <taxon>Gobiesocoidei</taxon>
        <taxon>Gobiesocidae</taxon>
        <taxon>Gobiesocinae</taxon>
        <taxon>Gouania</taxon>
    </lineage>
</organism>
<dbReference type="InterPro" id="IPR045188">
    <property type="entry name" value="Boi1/Boi2-like"/>
</dbReference>
<dbReference type="Gene3D" id="2.30.29.30">
    <property type="entry name" value="Pleckstrin-homology domain (PH domain)/Phosphotyrosine-binding domain (PTB)"/>
    <property type="match status" value="1"/>
</dbReference>
<dbReference type="GO" id="GO:0055037">
    <property type="term" value="C:recycling endosome"/>
    <property type="evidence" value="ECO:0007669"/>
    <property type="project" value="UniProtKB-SubCell"/>
</dbReference>
<dbReference type="Ensembl" id="ENSGWIT00000052926.1">
    <property type="protein sequence ID" value="ENSGWIP00000048953.1"/>
    <property type="gene ID" value="ENSGWIG00000023922.1"/>
</dbReference>
<evidence type="ECO:0000259" key="3">
    <source>
        <dbReference type="PROSITE" id="PS50003"/>
    </source>
</evidence>
<reference evidence="4" key="3">
    <citation type="submission" date="2025-09" db="UniProtKB">
        <authorList>
            <consortium name="Ensembl"/>
        </authorList>
    </citation>
    <scope>IDENTIFICATION</scope>
</reference>
<evidence type="ECO:0000313" key="5">
    <source>
        <dbReference type="Proteomes" id="UP000694680"/>
    </source>
</evidence>
<comment type="similarity">
    <text evidence="1">Belongs to the sesquipedalian family.</text>
</comment>
<evidence type="ECO:0000313" key="4">
    <source>
        <dbReference type="Ensembl" id="ENSGWIP00000048953.1"/>
    </source>
</evidence>
<feature type="domain" description="PH" evidence="3">
    <location>
        <begin position="1"/>
        <end position="74"/>
    </location>
</feature>
<protein>
    <recommendedName>
        <fullName evidence="1">Sesquipedalian</fullName>
        <shortName evidence="1">Ses</shortName>
    </recommendedName>
    <alternativeName>
        <fullName evidence="1">PH domain-containing endocytic trafficking adaptor</fullName>
    </alternativeName>
</protein>
<sequence>ILKGNILFYKERPSDRDVLGVIVLEGCTVQLCESDEQFAFSLVWSEAGLRTYKFSAEDQSSQESWIKALVSAKHSYVALLLSDMERMYTDALDSQPAKTSTLPNHSRTEVESPGASMRTSHTSTLPSFHTPPLGAGLGISSNQMLQLPIVPVKAAGKKSPKLWPTRSGNVLPGNASALALGELGLCSDNEDFSKMHDDYGKDIRELIADWSKRGSDGNVVQEENLIDFG</sequence>
<name>A0A8C5HR49_GOUWI</name>
<keyword evidence="1" id="KW-0968">Cytoplasmic vesicle</keyword>
<feature type="region of interest" description="Disordered" evidence="2">
    <location>
        <begin position="92"/>
        <end position="127"/>
    </location>
</feature>
<dbReference type="PROSITE" id="PS50003">
    <property type="entry name" value="PH_DOMAIN"/>
    <property type="match status" value="1"/>
</dbReference>
<gene>
    <name evidence="4" type="primary">LOC114481789</name>
</gene>
<dbReference type="InterPro" id="IPR011993">
    <property type="entry name" value="PH-like_dom_sf"/>
</dbReference>
<proteinExistence type="inferred from homology"/>
<dbReference type="Pfam" id="PF00169">
    <property type="entry name" value="PH"/>
    <property type="match status" value="1"/>
</dbReference>
<accession>A0A8C5HR49</accession>
<keyword evidence="1" id="KW-0967">Endosome</keyword>
<dbReference type="GO" id="GO:0001881">
    <property type="term" value="P:receptor recycling"/>
    <property type="evidence" value="ECO:0007669"/>
    <property type="project" value="UniProtKB-UniRule"/>
</dbReference>
<dbReference type="GO" id="GO:0030136">
    <property type="term" value="C:clathrin-coated vesicle"/>
    <property type="evidence" value="ECO:0007669"/>
    <property type="project" value="UniProtKB-SubCell"/>
</dbReference>
<dbReference type="AlphaFoldDB" id="A0A8C5HR49"/>
<feature type="compositionally biased region" description="Polar residues" evidence="2">
    <location>
        <begin position="96"/>
        <end position="105"/>
    </location>
</feature>
<dbReference type="GO" id="GO:0042147">
    <property type="term" value="P:retrograde transport, endosome to Golgi"/>
    <property type="evidence" value="ECO:0007669"/>
    <property type="project" value="UniProtKB-UniRule"/>
</dbReference>
<dbReference type="PANTHER" id="PTHR22902">
    <property type="entry name" value="SESQUIPEDALIAN"/>
    <property type="match status" value="1"/>
</dbReference>
<dbReference type="GO" id="GO:0005829">
    <property type="term" value="C:cytosol"/>
    <property type="evidence" value="ECO:0007669"/>
    <property type="project" value="GOC"/>
</dbReference>
<dbReference type="InterPro" id="IPR001849">
    <property type="entry name" value="PH_domain"/>
</dbReference>
<dbReference type="SUPFAM" id="SSF50729">
    <property type="entry name" value="PH domain-like"/>
    <property type="match status" value="1"/>
</dbReference>
<feature type="compositionally biased region" description="Polar residues" evidence="2">
    <location>
        <begin position="117"/>
        <end position="127"/>
    </location>
</feature>
<reference evidence="4" key="2">
    <citation type="submission" date="2025-08" db="UniProtKB">
        <authorList>
            <consortium name="Ensembl"/>
        </authorList>
    </citation>
    <scope>IDENTIFICATION</scope>
</reference>
<evidence type="ECO:0000256" key="1">
    <source>
        <dbReference type="RuleBase" id="RU369082"/>
    </source>
</evidence>
<comment type="function">
    <text evidence="1">Plays a role in endocytic trafficking. Required for receptor recycling from endosomes, both to the trans-Golgi network and the plasma membrane.</text>
</comment>
<keyword evidence="1" id="KW-0597">Phosphoprotein</keyword>
<dbReference type="Proteomes" id="UP000694680">
    <property type="component" value="Chromosome 19"/>
</dbReference>
<reference evidence="4" key="1">
    <citation type="submission" date="2020-06" db="EMBL/GenBank/DDBJ databases">
        <authorList>
            <consortium name="Wellcome Sanger Institute Data Sharing"/>
        </authorList>
    </citation>
    <scope>NUCLEOTIDE SEQUENCE [LARGE SCALE GENOMIC DNA]</scope>
</reference>